<evidence type="ECO:0000259" key="6">
    <source>
        <dbReference type="SMART" id="SM00082"/>
    </source>
</evidence>
<gene>
    <name evidence="7" type="ORF">ACJMK2_037330</name>
</gene>
<dbReference type="InterPro" id="IPR013783">
    <property type="entry name" value="Ig-like_fold"/>
</dbReference>
<dbReference type="SUPFAM" id="SSF49265">
    <property type="entry name" value="Fibronectin type III"/>
    <property type="match status" value="1"/>
</dbReference>
<dbReference type="SUPFAM" id="SSF52047">
    <property type="entry name" value="RNI-like"/>
    <property type="match status" value="1"/>
</dbReference>
<dbReference type="InterPro" id="IPR032675">
    <property type="entry name" value="LRR_dom_sf"/>
</dbReference>
<keyword evidence="1" id="KW-0433">Leucine-rich repeat</keyword>
<sequence length="793" mass="90719">MKYLKRHLLCAISSIIICDIINSIAQSGCTSPAIQCRCQQRSITFIINCRDKRLIQIPIFNKTNAEYDELTFGSPYPDASVCSVCNRITSIPPRAFANLRVKRIDLTNNALTDISNDSFAGVEPYLKELLLQGDRTNELNYAALKNLTRLTTLHLEKFQQTTLNSSNIFGYLQNLEFLKLKTFKRLSFIQSSAFKNKVSKLKTLWLEGLPLVVYPAGAILNIPSLQSLNFINTQVKKLYSQSFRDLRSLKELDLSHNLIDSIENDTFTGITDTLLFLNLAVNRLGYNTNKKESLNFLSSQHWTDLEQLSLAYNKLDTIPDGPFRNMPKLAYLTLKSCQLSFISNGLLQGLQNLHTLDVSENRITQISSNAFVHTPQLKELRLDRQHKESIKELALNFPPTAVEPIRASLTHLNVEHNRVNVSQIWEIIKFLTNLEELKLRNTNLVAVPDFVFRYHTQLQILDLSENQITSFDQKSVHGLKDTLTSLSLSDNNLTTIDECVLQNFSKLNHLYLANNFWDCDCDLIWLYDWIEMSAEPGIEYIVEFVCHSPPSLRENLLQTVNRSHLSCTPAHIPHTCPDYYSTSTIPTTITTTTTKALPVFKIFITEAMIFSINVFWTINDKSDVTGYILSIVDLQNNISRSLKSLKRDNTLFRFKGLQPQRAYTICLQLELNNVRSDNLVSCVTQSTKSIPVFELFKKTVIDTYIEVNWKVSDVTEITGFLLSIVPLKNVKDIRYETVPKDRTSFIFKNLRSIESYEICLKLIIKSQVYDGEKKCKTLQTKQTIKTKQMKTAT</sequence>
<accession>A0ABD3WLB2</accession>
<evidence type="ECO:0000256" key="1">
    <source>
        <dbReference type="ARBA" id="ARBA00022614"/>
    </source>
</evidence>
<dbReference type="SMART" id="SM00082">
    <property type="entry name" value="LRRCT"/>
    <property type="match status" value="1"/>
</dbReference>
<dbReference type="InterPro" id="IPR026906">
    <property type="entry name" value="LRR_5"/>
</dbReference>
<keyword evidence="8" id="KW-1185">Reference proteome</keyword>
<dbReference type="InterPro" id="IPR050541">
    <property type="entry name" value="LRR_TM_domain-containing"/>
</dbReference>
<feature type="signal peptide" evidence="5">
    <location>
        <begin position="1"/>
        <end position="25"/>
    </location>
</feature>
<dbReference type="PROSITE" id="PS51450">
    <property type="entry name" value="LRR"/>
    <property type="match status" value="5"/>
</dbReference>
<dbReference type="Gene3D" id="3.80.10.10">
    <property type="entry name" value="Ribonuclease Inhibitor"/>
    <property type="match status" value="3"/>
</dbReference>
<proteinExistence type="predicted"/>
<evidence type="ECO:0000256" key="4">
    <source>
        <dbReference type="ARBA" id="ARBA00023157"/>
    </source>
</evidence>
<dbReference type="InterPro" id="IPR036116">
    <property type="entry name" value="FN3_sf"/>
</dbReference>
<protein>
    <recommendedName>
        <fullName evidence="6">LRRCT domain-containing protein</fullName>
    </recommendedName>
</protein>
<dbReference type="Proteomes" id="UP001634394">
    <property type="component" value="Unassembled WGS sequence"/>
</dbReference>
<dbReference type="PANTHER" id="PTHR24369">
    <property type="entry name" value="ANTIGEN BSP, PUTATIVE-RELATED"/>
    <property type="match status" value="1"/>
</dbReference>
<dbReference type="Pfam" id="PF13855">
    <property type="entry name" value="LRR_8"/>
    <property type="match status" value="3"/>
</dbReference>
<evidence type="ECO:0000256" key="3">
    <source>
        <dbReference type="ARBA" id="ARBA00022737"/>
    </source>
</evidence>
<dbReference type="InterPro" id="IPR001611">
    <property type="entry name" value="Leu-rich_rpt"/>
</dbReference>
<organism evidence="7 8">
    <name type="scientific">Sinanodonta woodiana</name>
    <name type="common">Chinese pond mussel</name>
    <name type="synonym">Anodonta woodiana</name>
    <dbReference type="NCBI Taxonomy" id="1069815"/>
    <lineage>
        <taxon>Eukaryota</taxon>
        <taxon>Metazoa</taxon>
        <taxon>Spiralia</taxon>
        <taxon>Lophotrochozoa</taxon>
        <taxon>Mollusca</taxon>
        <taxon>Bivalvia</taxon>
        <taxon>Autobranchia</taxon>
        <taxon>Heteroconchia</taxon>
        <taxon>Palaeoheterodonta</taxon>
        <taxon>Unionida</taxon>
        <taxon>Unionoidea</taxon>
        <taxon>Unionidae</taxon>
        <taxon>Unioninae</taxon>
        <taxon>Sinanodonta</taxon>
    </lineage>
</organism>
<dbReference type="CDD" id="cd00063">
    <property type="entry name" value="FN3"/>
    <property type="match status" value="2"/>
</dbReference>
<dbReference type="Gene3D" id="2.60.40.10">
    <property type="entry name" value="Immunoglobulins"/>
    <property type="match status" value="1"/>
</dbReference>
<dbReference type="EMBL" id="JBJQND010000006">
    <property type="protein sequence ID" value="KAL3874291.1"/>
    <property type="molecule type" value="Genomic_DNA"/>
</dbReference>
<dbReference type="Pfam" id="PF13306">
    <property type="entry name" value="LRR_5"/>
    <property type="match status" value="1"/>
</dbReference>
<evidence type="ECO:0000313" key="8">
    <source>
        <dbReference type="Proteomes" id="UP001634394"/>
    </source>
</evidence>
<dbReference type="SMART" id="SM00369">
    <property type="entry name" value="LRR_TYP"/>
    <property type="match status" value="8"/>
</dbReference>
<dbReference type="AlphaFoldDB" id="A0ABD3WLB2"/>
<dbReference type="PANTHER" id="PTHR24369:SF210">
    <property type="entry name" value="CHAOPTIN-RELATED"/>
    <property type="match status" value="1"/>
</dbReference>
<evidence type="ECO:0000313" key="7">
    <source>
        <dbReference type="EMBL" id="KAL3874291.1"/>
    </source>
</evidence>
<dbReference type="SMART" id="SM00365">
    <property type="entry name" value="LRR_SD22"/>
    <property type="match status" value="4"/>
</dbReference>
<comment type="caution">
    <text evidence="7">The sequence shown here is derived from an EMBL/GenBank/DDBJ whole genome shotgun (WGS) entry which is preliminary data.</text>
</comment>
<dbReference type="InterPro" id="IPR000483">
    <property type="entry name" value="Cys-rich_flank_reg_C"/>
</dbReference>
<evidence type="ECO:0000256" key="5">
    <source>
        <dbReference type="SAM" id="SignalP"/>
    </source>
</evidence>
<name>A0ABD3WLB2_SINWO</name>
<keyword evidence="3" id="KW-0677">Repeat</keyword>
<feature type="chain" id="PRO_5044854188" description="LRRCT domain-containing protein" evidence="5">
    <location>
        <begin position="26"/>
        <end position="793"/>
    </location>
</feature>
<evidence type="ECO:0000256" key="2">
    <source>
        <dbReference type="ARBA" id="ARBA00022729"/>
    </source>
</evidence>
<reference evidence="7 8" key="1">
    <citation type="submission" date="2024-11" db="EMBL/GenBank/DDBJ databases">
        <title>Chromosome-level genome assembly of the freshwater bivalve Anodonta woodiana.</title>
        <authorList>
            <person name="Chen X."/>
        </authorList>
    </citation>
    <scope>NUCLEOTIDE SEQUENCE [LARGE SCALE GENOMIC DNA]</scope>
    <source>
        <strain evidence="7">MN2024</strain>
        <tissue evidence="7">Gills</tissue>
    </source>
</reference>
<dbReference type="InterPro" id="IPR003961">
    <property type="entry name" value="FN3_dom"/>
</dbReference>
<dbReference type="Pfam" id="PF00560">
    <property type="entry name" value="LRR_1"/>
    <property type="match status" value="1"/>
</dbReference>
<feature type="domain" description="LRRCT" evidence="6">
    <location>
        <begin position="515"/>
        <end position="568"/>
    </location>
</feature>
<dbReference type="InterPro" id="IPR003591">
    <property type="entry name" value="Leu-rich_rpt_typical-subtyp"/>
</dbReference>
<keyword evidence="4" id="KW-1015">Disulfide bond</keyword>
<keyword evidence="2 5" id="KW-0732">Signal</keyword>